<dbReference type="AlphaFoldDB" id="A0A0S6VWL8"/>
<name>A0A0S6VWL8_9BACT</name>
<reference evidence="1" key="1">
    <citation type="journal article" date="2015" name="PeerJ">
        <title>First genomic representation of candidate bacterial phylum KSB3 points to enhanced environmental sensing as a trigger of wastewater bulking.</title>
        <authorList>
            <person name="Sekiguchi Y."/>
            <person name="Ohashi A."/>
            <person name="Parks D.H."/>
            <person name="Yamauchi T."/>
            <person name="Tyson G.W."/>
            <person name="Hugenholtz P."/>
        </authorList>
    </citation>
    <scope>NUCLEOTIDE SEQUENCE [LARGE SCALE GENOMIC DNA]</scope>
</reference>
<accession>A0A0S6VWL8</accession>
<gene>
    <name evidence="1" type="ORF">U14_01563</name>
</gene>
<dbReference type="InterPro" id="IPR003718">
    <property type="entry name" value="OsmC/Ohr_fam"/>
</dbReference>
<evidence type="ECO:0000313" key="2">
    <source>
        <dbReference type="Proteomes" id="UP000030700"/>
    </source>
</evidence>
<dbReference type="PANTHER" id="PTHR34352">
    <property type="entry name" value="PROTEIN YHFA"/>
    <property type="match status" value="1"/>
</dbReference>
<dbReference type="InterPro" id="IPR015946">
    <property type="entry name" value="KH_dom-like_a/b"/>
</dbReference>
<dbReference type="InterPro" id="IPR036102">
    <property type="entry name" value="OsmC/Ohrsf"/>
</dbReference>
<dbReference type="SUPFAM" id="SSF82784">
    <property type="entry name" value="OsmC-like"/>
    <property type="match status" value="1"/>
</dbReference>
<evidence type="ECO:0000313" key="1">
    <source>
        <dbReference type="EMBL" id="GAK50335.1"/>
    </source>
</evidence>
<dbReference type="Gene3D" id="3.30.300.20">
    <property type="match status" value="1"/>
</dbReference>
<protein>
    <submittedName>
        <fullName evidence="1">OsmC family protein</fullName>
    </submittedName>
</protein>
<dbReference type="Proteomes" id="UP000030700">
    <property type="component" value="Unassembled WGS sequence"/>
</dbReference>
<dbReference type="Pfam" id="PF02566">
    <property type="entry name" value="OsmC"/>
    <property type="match status" value="1"/>
</dbReference>
<dbReference type="STRING" id="1499966.U14_01563"/>
<proteinExistence type="predicted"/>
<keyword evidence="2" id="KW-1185">Reference proteome</keyword>
<dbReference type="EMBL" id="DF820456">
    <property type="protein sequence ID" value="GAK50335.1"/>
    <property type="molecule type" value="Genomic_DNA"/>
</dbReference>
<organism evidence="1">
    <name type="scientific">Candidatus Moduliflexus flocculans</name>
    <dbReference type="NCBI Taxonomy" id="1499966"/>
    <lineage>
        <taxon>Bacteria</taxon>
        <taxon>Candidatus Moduliflexota</taxon>
        <taxon>Candidatus Moduliflexia</taxon>
        <taxon>Candidatus Moduliflexales</taxon>
        <taxon>Candidatus Moduliflexaceae</taxon>
    </lineage>
</organism>
<dbReference type="HOGENOM" id="CLU_114057_1_2_0"/>
<dbReference type="PANTHER" id="PTHR34352:SF1">
    <property type="entry name" value="PROTEIN YHFA"/>
    <property type="match status" value="1"/>
</dbReference>
<sequence>MNIYATQVNHALTFAAKGESNHWVMMDGVAEFGGTEAASRPMEMVLFGFAGCSSSDIASILKKMRSPVEKFDILIEADRASEHPKVFTKIHLKFVFHGNGIKAKDVERAIELARTKYCPVWAMLGQVVTITSSYEIVEPTAKEE</sequence>